<organism evidence="2 3">
    <name type="scientific">Cardiocondyla obscurior</name>
    <dbReference type="NCBI Taxonomy" id="286306"/>
    <lineage>
        <taxon>Eukaryota</taxon>
        <taxon>Metazoa</taxon>
        <taxon>Ecdysozoa</taxon>
        <taxon>Arthropoda</taxon>
        <taxon>Hexapoda</taxon>
        <taxon>Insecta</taxon>
        <taxon>Pterygota</taxon>
        <taxon>Neoptera</taxon>
        <taxon>Endopterygota</taxon>
        <taxon>Hymenoptera</taxon>
        <taxon>Apocrita</taxon>
        <taxon>Aculeata</taxon>
        <taxon>Formicoidea</taxon>
        <taxon>Formicidae</taxon>
        <taxon>Myrmicinae</taxon>
        <taxon>Cardiocondyla</taxon>
    </lineage>
</organism>
<evidence type="ECO:0000313" key="3">
    <source>
        <dbReference type="Proteomes" id="UP001430953"/>
    </source>
</evidence>
<evidence type="ECO:0000256" key="1">
    <source>
        <dbReference type="SAM" id="MobiDB-lite"/>
    </source>
</evidence>
<accession>A0AAW2ENR4</accession>
<evidence type="ECO:0000313" key="2">
    <source>
        <dbReference type="EMBL" id="KAL0104555.1"/>
    </source>
</evidence>
<proteinExistence type="predicted"/>
<comment type="caution">
    <text evidence="2">The sequence shown here is derived from an EMBL/GenBank/DDBJ whole genome shotgun (WGS) entry which is preliminary data.</text>
</comment>
<feature type="region of interest" description="Disordered" evidence="1">
    <location>
        <begin position="86"/>
        <end position="106"/>
    </location>
</feature>
<dbReference type="Proteomes" id="UP001430953">
    <property type="component" value="Unassembled WGS sequence"/>
</dbReference>
<gene>
    <name evidence="2" type="ORF">PUN28_017351</name>
</gene>
<sequence length="120" mass="13449">MDFSPQPISSGSASNRRFFRALPSLPLPLLTCRPPPCRPFSLAEQTRHQIVTTIIGQDTRRNVADDVTVRSDAFSSAPELFPRASRRRFSRPATNEGHLSREKASRLDSVSFPRGIGYHK</sequence>
<dbReference type="EMBL" id="JADYXP020000020">
    <property type="protein sequence ID" value="KAL0104555.1"/>
    <property type="molecule type" value="Genomic_DNA"/>
</dbReference>
<protein>
    <submittedName>
        <fullName evidence="2">Uncharacterized protein</fullName>
    </submittedName>
</protein>
<keyword evidence="3" id="KW-1185">Reference proteome</keyword>
<name>A0AAW2ENR4_9HYME</name>
<dbReference type="AlphaFoldDB" id="A0AAW2ENR4"/>
<reference evidence="2 3" key="1">
    <citation type="submission" date="2023-03" db="EMBL/GenBank/DDBJ databases">
        <title>High recombination rates correlate with genetic variation in Cardiocondyla obscurior ants.</title>
        <authorList>
            <person name="Errbii M."/>
        </authorList>
    </citation>
    <scope>NUCLEOTIDE SEQUENCE [LARGE SCALE GENOMIC DNA]</scope>
    <source>
        <strain evidence="2">Alpha-2009</strain>
        <tissue evidence="2">Whole body</tissue>
    </source>
</reference>